<dbReference type="AlphaFoldDB" id="F5ADH6"/>
<evidence type="ECO:0000313" key="1">
    <source>
        <dbReference type="EMBL" id="AEB53917.1"/>
    </source>
</evidence>
<dbReference type="EMBL" id="HQ429497">
    <property type="protein sequence ID" value="AEB53917.1"/>
    <property type="molecule type" value="Genomic_DNA"/>
</dbReference>
<organism evidence="1">
    <name type="scientific">Helianthus tuberosus</name>
    <name type="common">Jerusalem artichoke</name>
    <name type="synonym">Helianthus tomentosus</name>
    <dbReference type="NCBI Taxonomy" id="4233"/>
    <lineage>
        <taxon>Eukaryota</taxon>
        <taxon>Viridiplantae</taxon>
        <taxon>Streptophyta</taxon>
        <taxon>Embryophyta</taxon>
        <taxon>Tracheophyta</taxon>
        <taxon>Spermatophyta</taxon>
        <taxon>Magnoliopsida</taxon>
        <taxon>eudicotyledons</taxon>
        <taxon>Gunneridae</taxon>
        <taxon>Pentapetalae</taxon>
        <taxon>asterids</taxon>
        <taxon>campanulids</taxon>
        <taxon>Asterales</taxon>
        <taxon>Asteraceae</taxon>
        <taxon>Asteroideae</taxon>
        <taxon>Heliantheae alliance</taxon>
        <taxon>Heliantheae</taxon>
        <taxon>Helianthus</taxon>
    </lineage>
</organism>
<sequence>IRHSIGTNTVSCMIRTHTPKLIASHFRVLLLHMGF</sequence>
<proteinExistence type="predicted"/>
<accession>F5ADH6</accession>
<feature type="non-terminal residue" evidence="1">
    <location>
        <position position="1"/>
    </location>
</feature>
<reference evidence="1" key="1">
    <citation type="journal article" date="2011" name="Mol. Biol. Evol.">
        <title>Effective population size is positively correlated with levels of adaptive divergence among annual sunflowers.</title>
        <authorList>
            <person name="Strasburg J.L."/>
            <person name="Kane N.C."/>
            <person name="Raduski A.R."/>
            <person name="Bonin A."/>
            <person name="Michelmore R."/>
            <person name="Rieseberg L.H."/>
        </authorList>
    </citation>
    <scope>NUCLEOTIDE SEQUENCE</scope>
    <source>
        <strain evidence="1">25a</strain>
    </source>
</reference>
<protein>
    <submittedName>
        <fullName evidence="1">Uncharacterized protein</fullName>
    </submittedName>
</protein>
<name>F5ADH6_HELTU</name>